<keyword evidence="4" id="KW-0001">2Fe-2S</keyword>
<dbReference type="InterPro" id="IPR017938">
    <property type="entry name" value="Riboflavin_synthase-like_b-brl"/>
</dbReference>
<organism evidence="11">
    <name type="scientific">Pseudomonas nitroreducens</name>
    <dbReference type="NCBI Taxonomy" id="46680"/>
    <lineage>
        <taxon>Bacteria</taxon>
        <taxon>Pseudomonadati</taxon>
        <taxon>Pseudomonadota</taxon>
        <taxon>Gammaproteobacteria</taxon>
        <taxon>Pseudomonadales</taxon>
        <taxon>Pseudomonadaceae</taxon>
        <taxon>Pseudomonas</taxon>
    </lineage>
</organism>
<evidence type="ECO:0000256" key="7">
    <source>
        <dbReference type="ARBA" id="ARBA00023004"/>
    </source>
</evidence>
<dbReference type="GO" id="GO:0016491">
    <property type="term" value="F:oxidoreductase activity"/>
    <property type="evidence" value="ECO:0007669"/>
    <property type="project" value="UniProtKB-KW"/>
</dbReference>
<sequence>MIEVIISAMRLVAQDIISLEFVRADGGLLPPVEAGAHVDVHLPGGLIRQYSLWNQPGVQSHYCIGVLKDPASRGGSKAVHENLRVGMRVQISEPRNLFPLEEGVERSLLFAGGIGITPILCMAQELAAREQDFELHYCARSADRAAFVEWLKVCDFADHVRFHFDNGPDQQKLNAAALLAAEAEGTHLYVCGPGGFMGHVLDTAKEQGWADNRLHREYFAAAPKVSADDGSFEVRIHSTGQVLQVPADQTVSQVLDEAGIIVPVSCEQGICGTCITRVVDGEPDHRDFFLTDAEKAKNDQFTPCCSRAKSACLVLDL</sequence>
<dbReference type="Gene3D" id="3.40.50.80">
    <property type="entry name" value="Nucleotide-binding domain of ferredoxin-NADP reductase (FNR) module"/>
    <property type="match status" value="1"/>
</dbReference>
<keyword evidence="7" id="KW-0408">Iron</keyword>
<dbReference type="PROSITE" id="PS51384">
    <property type="entry name" value="FAD_FR"/>
    <property type="match status" value="1"/>
</dbReference>
<keyword evidence="5" id="KW-0479">Metal-binding</keyword>
<dbReference type="Gene3D" id="3.10.20.30">
    <property type="match status" value="1"/>
</dbReference>
<dbReference type="Pfam" id="PF22290">
    <property type="entry name" value="DmmA-like_N"/>
    <property type="match status" value="1"/>
</dbReference>
<accession>C3VA34</accession>
<dbReference type="GO" id="GO:0051537">
    <property type="term" value="F:2 iron, 2 sulfur cluster binding"/>
    <property type="evidence" value="ECO:0007669"/>
    <property type="project" value="UniProtKB-KW"/>
</dbReference>
<dbReference type="InterPro" id="IPR017927">
    <property type="entry name" value="FAD-bd_FR_type"/>
</dbReference>
<dbReference type="PANTHER" id="PTHR47354:SF1">
    <property type="entry name" value="CARNITINE MONOOXYGENASE REDUCTASE SUBUNIT"/>
    <property type="match status" value="1"/>
</dbReference>
<keyword evidence="3" id="KW-0288">FMN</keyword>
<dbReference type="SUPFAM" id="SSF54292">
    <property type="entry name" value="2Fe-2S ferredoxin-like"/>
    <property type="match status" value="1"/>
</dbReference>
<evidence type="ECO:0000256" key="6">
    <source>
        <dbReference type="ARBA" id="ARBA00023002"/>
    </source>
</evidence>
<keyword evidence="11" id="KW-0808">Transferase</keyword>
<feature type="domain" description="2Fe-2S ferredoxin-type" evidence="9">
    <location>
        <begin position="232"/>
        <end position="317"/>
    </location>
</feature>
<reference evidence="11" key="2">
    <citation type="journal article" date="2010" name="Arch. Microbiol.">
        <title>Isoeugenol monooxygenase and its putative regulatory gene are located in the eugenol metabolic gene cluster in Pseudomonas nitroreducens Jin1.</title>
        <authorList>
            <person name="Ryu J.Y."/>
            <person name="Seo J."/>
            <person name="Unno T."/>
            <person name="Ahn J.H."/>
            <person name="Yan T."/>
            <person name="Sadowsky M.J."/>
            <person name="Hur H.G."/>
        </authorList>
    </citation>
    <scope>NUCLEOTIDE SEQUENCE</scope>
    <source>
        <strain evidence="11">Jin1</strain>
    </source>
</reference>
<reference evidence="11" key="1">
    <citation type="submission" date="2009-03" db="EMBL/GenBank/DDBJ databases">
        <authorList>
            <person name="Ryu J.-Y."/>
            <person name="Seo J."/>
            <person name="Unno T."/>
            <person name="Ahn J.-H."/>
            <person name="Sadowsky M.J."/>
            <person name="Hur H.-G."/>
        </authorList>
    </citation>
    <scope>NUCLEOTIDE SEQUENCE</scope>
    <source>
        <strain evidence="11">Jin1</strain>
    </source>
</reference>
<dbReference type="InterPro" id="IPR012675">
    <property type="entry name" value="Beta-grasp_dom_sf"/>
</dbReference>
<dbReference type="PRINTS" id="PR00409">
    <property type="entry name" value="PHDIOXRDTASE"/>
</dbReference>
<dbReference type="InterPro" id="IPR006058">
    <property type="entry name" value="2Fe2S_fd_BS"/>
</dbReference>
<keyword evidence="2" id="KW-0285">Flavoprotein</keyword>
<dbReference type="Pfam" id="PF00111">
    <property type="entry name" value="Fer2"/>
    <property type="match status" value="1"/>
</dbReference>
<dbReference type="InterPro" id="IPR054582">
    <property type="entry name" value="DmmA-like_N"/>
</dbReference>
<evidence type="ECO:0000259" key="9">
    <source>
        <dbReference type="PROSITE" id="PS51085"/>
    </source>
</evidence>
<feature type="domain" description="FAD-binding FR-type" evidence="10">
    <location>
        <begin position="1"/>
        <end position="101"/>
    </location>
</feature>
<dbReference type="GO" id="GO:0046872">
    <property type="term" value="F:metal ion binding"/>
    <property type="evidence" value="ECO:0007669"/>
    <property type="project" value="UniProtKB-KW"/>
</dbReference>
<evidence type="ECO:0000256" key="5">
    <source>
        <dbReference type="ARBA" id="ARBA00022723"/>
    </source>
</evidence>
<dbReference type="GO" id="GO:0032259">
    <property type="term" value="P:methylation"/>
    <property type="evidence" value="ECO:0007669"/>
    <property type="project" value="UniProtKB-KW"/>
</dbReference>
<dbReference type="GO" id="GO:0008168">
    <property type="term" value="F:methyltransferase activity"/>
    <property type="evidence" value="ECO:0007669"/>
    <property type="project" value="UniProtKB-KW"/>
</dbReference>
<dbReference type="InterPro" id="IPR050415">
    <property type="entry name" value="MRET"/>
</dbReference>
<dbReference type="Gene3D" id="2.40.30.10">
    <property type="entry name" value="Translation factors"/>
    <property type="match status" value="1"/>
</dbReference>
<keyword evidence="8" id="KW-0411">Iron-sulfur</keyword>
<evidence type="ECO:0000256" key="3">
    <source>
        <dbReference type="ARBA" id="ARBA00022643"/>
    </source>
</evidence>
<dbReference type="EMBL" id="FJ851547">
    <property type="protein sequence ID" value="ACP17981.1"/>
    <property type="molecule type" value="Genomic_DNA"/>
</dbReference>
<gene>
    <name evidence="11" type="primary">vanB</name>
</gene>
<evidence type="ECO:0000256" key="1">
    <source>
        <dbReference type="ARBA" id="ARBA00001917"/>
    </source>
</evidence>
<evidence type="ECO:0000259" key="10">
    <source>
        <dbReference type="PROSITE" id="PS51384"/>
    </source>
</evidence>
<dbReference type="PROSITE" id="PS00197">
    <property type="entry name" value="2FE2S_FER_1"/>
    <property type="match status" value="1"/>
</dbReference>
<evidence type="ECO:0000256" key="2">
    <source>
        <dbReference type="ARBA" id="ARBA00022630"/>
    </source>
</evidence>
<dbReference type="CDD" id="cd00207">
    <property type="entry name" value="fer2"/>
    <property type="match status" value="1"/>
</dbReference>
<dbReference type="PROSITE" id="PS51085">
    <property type="entry name" value="2FE2S_FER_2"/>
    <property type="match status" value="1"/>
</dbReference>
<evidence type="ECO:0000256" key="8">
    <source>
        <dbReference type="ARBA" id="ARBA00023014"/>
    </source>
</evidence>
<comment type="cofactor">
    <cofactor evidence="1">
        <name>FMN</name>
        <dbReference type="ChEBI" id="CHEBI:58210"/>
    </cofactor>
</comment>
<evidence type="ECO:0000313" key="11">
    <source>
        <dbReference type="EMBL" id="ACP17981.1"/>
    </source>
</evidence>
<dbReference type="InterPro" id="IPR001041">
    <property type="entry name" value="2Fe-2S_ferredoxin-type"/>
</dbReference>
<dbReference type="SUPFAM" id="SSF63380">
    <property type="entry name" value="Riboflavin synthase domain-like"/>
    <property type="match status" value="1"/>
</dbReference>
<dbReference type="SUPFAM" id="SSF52343">
    <property type="entry name" value="Ferredoxin reductase-like, C-terminal NADP-linked domain"/>
    <property type="match status" value="1"/>
</dbReference>
<dbReference type="AlphaFoldDB" id="C3VA34"/>
<dbReference type="PANTHER" id="PTHR47354">
    <property type="entry name" value="NADH OXIDOREDUCTASE HCR"/>
    <property type="match status" value="1"/>
</dbReference>
<protein>
    <submittedName>
        <fullName evidence="11">Putative vanillate-O-demethylase oxidoreductase reductase subunit</fullName>
    </submittedName>
</protein>
<name>C3VA34_PSENT</name>
<dbReference type="InterPro" id="IPR036010">
    <property type="entry name" value="2Fe-2S_ferredoxin-like_sf"/>
</dbReference>
<dbReference type="InterPro" id="IPR039261">
    <property type="entry name" value="FNR_nucleotide-bd"/>
</dbReference>
<keyword evidence="11" id="KW-0489">Methyltransferase</keyword>
<proteinExistence type="predicted"/>
<keyword evidence="6" id="KW-0560">Oxidoreductase</keyword>
<evidence type="ECO:0000256" key="4">
    <source>
        <dbReference type="ARBA" id="ARBA00022714"/>
    </source>
</evidence>
<dbReference type="CDD" id="cd06185">
    <property type="entry name" value="PDR_like"/>
    <property type="match status" value="1"/>
</dbReference>